<dbReference type="Proteomes" id="UP000003639">
    <property type="component" value="Unassembled WGS sequence"/>
</dbReference>
<dbReference type="PANTHER" id="PTHR42715">
    <property type="entry name" value="BETA-GLUCOSIDASE"/>
    <property type="match status" value="1"/>
</dbReference>
<evidence type="ECO:0000313" key="6">
    <source>
        <dbReference type="Proteomes" id="UP000003639"/>
    </source>
</evidence>
<comment type="caution">
    <text evidence="5">The sequence shown here is derived from an EMBL/GenBank/DDBJ whole genome shotgun (WGS) entry which is preliminary data.</text>
</comment>
<keyword evidence="2 5" id="KW-0378">Hydrolase</keyword>
<dbReference type="Pfam" id="PF14310">
    <property type="entry name" value="Fn3-like"/>
    <property type="match status" value="1"/>
</dbReference>
<reference evidence="5 6" key="1">
    <citation type="submission" date="2007-04" db="EMBL/GenBank/DDBJ databases">
        <authorList>
            <person name="Fulton L."/>
            <person name="Clifton S."/>
            <person name="Fulton B."/>
            <person name="Xu J."/>
            <person name="Minx P."/>
            <person name="Pepin K.H."/>
            <person name="Johnson M."/>
            <person name="Thiruvilangam P."/>
            <person name="Bhonagiri V."/>
            <person name="Nash W.E."/>
            <person name="Mardis E.R."/>
            <person name="Wilson R.K."/>
        </authorList>
    </citation>
    <scope>NUCLEOTIDE SEQUENCE [LARGE SCALE GENOMIC DNA]</scope>
    <source>
        <strain evidence="5 6">ATCC 29799</strain>
    </source>
</reference>
<feature type="transmembrane region" description="Helical" evidence="3">
    <location>
        <begin position="27"/>
        <end position="49"/>
    </location>
</feature>
<dbReference type="SUPFAM" id="SSF52279">
    <property type="entry name" value="Beta-D-glucan exohydrolase, C-terminal domain"/>
    <property type="match status" value="1"/>
</dbReference>
<dbReference type="InterPro" id="IPR002772">
    <property type="entry name" value="Glyco_hydro_3_C"/>
</dbReference>
<dbReference type="AlphaFoldDB" id="A6NZS4"/>
<feature type="domain" description="Fibronectin type III-like" evidence="4">
    <location>
        <begin position="447"/>
        <end position="524"/>
    </location>
</feature>
<dbReference type="CAZy" id="GH3">
    <property type="family name" value="Glycoside Hydrolase Family 3"/>
</dbReference>
<dbReference type="Pfam" id="PF01915">
    <property type="entry name" value="Glyco_hydro_3_C"/>
    <property type="match status" value="1"/>
</dbReference>
<dbReference type="InterPro" id="IPR050288">
    <property type="entry name" value="Cellulose_deg_GH3"/>
</dbReference>
<protein>
    <submittedName>
        <fullName evidence="5">Glycosyl hydrolase family 3 N-terminal domain protein</fullName>
    </submittedName>
</protein>
<organism evidence="5 6">
    <name type="scientific">Pseudoflavonifractor capillosus ATCC 29799</name>
    <dbReference type="NCBI Taxonomy" id="411467"/>
    <lineage>
        <taxon>Bacteria</taxon>
        <taxon>Bacillati</taxon>
        <taxon>Bacillota</taxon>
        <taxon>Clostridia</taxon>
        <taxon>Eubacteriales</taxon>
        <taxon>Oscillospiraceae</taxon>
        <taxon>Pseudoflavonifractor</taxon>
    </lineage>
</organism>
<accession>A6NZS4</accession>
<reference evidence="5 6" key="2">
    <citation type="submission" date="2007-06" db="EMBL/GenBank/DDBJ databases">
        <title>Draft genome sequence of Pseudoflavonifractor capillosus ATCC 29799.</title>
        <authorList>
            <person name="Sudarsanam P."/>
            <person name="Ley R."/>
            <person name="Guruge J."/>
            <person name="Turnbaugh P.J."/>
            <person name="Mahowald M."/>
            <person name="Liep D."/>
            <person name="Gordon J."/>
        </authorList>
    </citation>
    <scope>NUCLEOTIDE SEQUENCE [LARGE SCALE GENOMIC DNA]</scope>
    <source>
        <strain evidence="5 6">ATCC 29799</strain>
    </source>
</reference>
<evidence type="ECO:0000313" key="5">
    <source>
        <dbReference type="EMBL" id="EDM98427.1"/>
    </source>
</evidence>
<dbReference type="Gene3D" id="3.20.20.300">
    <property type="entry name" value="Glycoside hydrolase, family 3, N-terminal domain"/>
    <property type="match status" value="1"/>
</dbReference>
<sequence length="1014" mass="111220">MKTAQRPVFFRTKEEDNMKKKRNHWKIPTALLAVLTAVCIVAIPVTGYFQTMINAALDAETQEVIPDPDAQIFYWTDYETEEELVANDWAVCRQVTAEGAALLVNRDNTLPLPQDTKFSCFSQSSVDPVKVGTGSAFMSTSEGDSLSSALQNSFQPGCVNTELWKFYITSGYQRVNADLTGGDPSQYRINEVPWSEYPDALKATFSDYGDVALVVLSRSSGEGADLPSGLPELEPYMTDGDYLRLCKEEVELLENLQALKEQGVFKKIVVLLNSSSTLQLDFVDDYGIDAVLWVGNLGLNGLPAVTDILAGKVNPSGRLVDTFLRDNHSSPAMANYDAFPYTNAKELGLATAQNNNAPGIDKCNQDYVVYQEGIYVGYRYYETRYEDYVLGQGNAGEYDYDADVAFPFGYGLSYTTFEYSNFTVEDQGDTFLVGVDVTNTGAVDGKHTVQIYFQSPYTQYDKDNGVEKASVELCGFDKKEIAAGATEHFEITVEKEDLTSYDANNARTYILEDGDYYFTVGSDAHNAVNNILMAKGADESRMSGSGDASLTYKWSNTSFDAETYSVSPVTGNPITNLFDNADLNKYEGAEDQQITYLTRNDWVGTFPVEPVSLRVTQAMWDDGLTHEESGRAALVEKYKELYWSDVTEAPEVGVSGTLSAIDFVDVPADDPTWLDLVDQIPYESMLNLVYNGAYQTAALPEISLPGTRESDGPTGFTKSLLGGSSGMAFTSEDVMAATFNPELVKEVGKCIGEDMLHAQSDNTVTLMAGIYAPGTNIHRTPYLGRHNEYYSEDGWLSGEICAAEVQGIRDRGMLAFVKHFALNDQEEGRYGISTWSNEQAIRELYLEGFEGAVRGGAMNVMSSFNRIGVVWAGAHHGLMTGILRDEWGMEGAAITDMSMNASWMDYRLGVLAGQDYWCGQKGSMGTLDGSEDDPALATAVRNAVKHIVYGVTRTNVMNVGDATVVSIMPWWQVTLYSATGVLAVLTVLCALMAVRTGKKAKSAAQDISSNEEGK</sequence>
<dbReference type="GO" id="GO:0005975">
    <property type="term" value="P:carbohydrate metabolic process"/>
    <property type="evidence" value="ECO:0007669"/>
    <property type="project" value="InterPro"/>
</dbReference>
<evidence type="ECO:0000256" key="1">
    <source>
        <dbReference type="ARBA" id="ARBA00005336"/>
    </source>
</evidence>
<name>A6NZS4_9FIRM</name>
<dbReference type="Pfam" id="PF00933">
    <property type="entry name" value="Glyco_hydro_3"/>
    <property type="match status" value="1"/>
</dbReference>
<keyword evidence="6" id="KW-1185">Reference proteome</keyword>
<evidence type="ECO:0000256" key="2">
    <source>
        <dbReference type="ARBA" id="ARBA00022801"/>
    </source>
</evidence>
<proteinExistence type="inferred from homology"/>
<dbReference type="InterPro" id="IPR013783">
    <property type="entry name" value="Ig-like_fold"/>
</dbReference>
<dbReference type="GO" id="GO:0004553">
    <property type="term" value="F:hydrolase activity, hydrolyzing O-glycosyl compounds"/>
    <property type="evidence" value="ECO:0007669"/>
    <property type="project" value="InterPro"/>
</dbReference>
<dbReference type="InterPro" id="IPR026891">
    <property type="entry name" value="Fn3-like"/>
</dbReference>
<dbReference type="InterPro" id="IPR001764">
    <property type="entry name" value="Glyco_hydro_3_N"/>
</dbReference>
<keyword evidence="3" id="KW-0472">Membrane</keyword>
<feature type="transmembrane region" description="Helical" evidence="3">
    <location>
        <begin position="970"/>
        <end position="994"/>
    </location>
</feature>
<gene>
    <name evidence="5" type="ORF">BACCAP_03728</name>
</gene>
<dbReference type="InterPro" id="IPR036881">
    <property type="entry name" value="Glyco_hydro_3_C_sf"/>
</dbReference>
<dbReference type="Gene3D" id="2.60.40.10">
    <property type="entry name" value="Immunoglobulins"/>
    <property type="match status" value="1"/>
</dbReference>
<dbReference type="SMART" id="SM01217">
    <property type="entry name" value="Fn3_like"/>
    <property type="match status" value="1"/>
</dbReference>
<evidence type="ECO:0000259" key="4">
    <source>
        <dbReference type="SMART" id="SM01217"/>
    </source>
</evidence>
<evidence type="ECO:0000256" key="3">
    <source>
        <dbReference type="SAM" id="Phobius"/>
    </source>
</evidence>
<keyword evidence="3" id="KW-1133">Transmembrane helix</keyword>
<dbReference type="PANTHER" id="PTHR42715:SF10">
    <property type="entry name" value="BETA-GLUCOSIDASE"/>
    <property type="match status" value="1"/>
</dbReference>
<dbReference type="STRING" id="411467.BACCAP_03728"/>
<dbReference type="EMBL" id="AAXG02000034">
    <property type="protein sequence ID" value="EDM98427.1"/>
    <property type="molecule type" value="Genomic_DNA"/>
</dbReference>
<dbReference type="SUPFAM" id="SSF51445">
    <property type="entry name" value="(Trans)glycosidases"/>
    <property type="match status" value="1"/>
</dbReference>
<dbReference type="Gene3D" id="3.40.50.1700">
    <property type="entry name" value="Glycoside hydrolase family 3 C-terminal domain"/>
    <property type="match status" value="1"/>
</dbReference>
<dbReference type="InterPro" id="IPR017853">
    <property type="entry name" value="GH"/>
</dbReference>
<comment type="similarity">
    <text evidence="1">Belongs to the glycosyl hydrolase 3 family.</text>
</comment>
<dbReference type="InterPro" id="IPR036962">
    <property type="entry name" value="Glyco_hydro_3_N_sf"/>
</dbReference>
<dbReference type="eggNOG" id="COG1472">
    <property type="taxonomic scope" value="Bacteria"/>
</dbReference>
<dbReference type="PRINTS" id="PR00133">
    <property type="entry name" value="GLHYDRLASE3"/>
</dbReference>
<keyword evidence="3" id="KW-0812">Transmembrane</keyword>